<organism evidence="1 2">
    <name type="scientific">Salipaludibacillus keqinensis</name>
    <dbReference type="NCBI Taxonomy" id="2045207"/>
    <lineage>
        <taxon>Bacteria</taxon>
        <taxon>Bacillati</taxon>
        <taxon>Bacillota</taxon>
        <taxon>Bacilli</taxon>
        <taxon>Bacillales</taxon>
        <taxon>Bacillaceae</taxon>
    </lineage>
</organism>
<evidence type="ECO:0000313" key="2">
    <source>
        <dbReference type="Proteomes" id="UP000248214"/>
    </source>
</evidence>
<comment type="caution">
    <text evidence="1">The sequence shown here is derived from an EMBL/GenBank/DDBJ whole genome shotgun (WGS) entry which is preliminary data.</text>
</comment>
<sequence>MLVLLLLVMIASLISYVILKEPRSKRPTFTTVKKYESRLLPSDLRYLYDALTSRGYYVSCEIKEKRSDIPLALEPFRIALIPRDKGIIKNTWLTVYLNMKGWKTILFSSPSSEKQLDEIIAEIEGYHPTSMNDMKKVQ</sequence>
<proteinExistence type="predicted"/>
<protein>
    <submittedName>
        <fullName evidence="1">Uncharacterized protein</fullName>
    </submittedName>
</protein>
<dbReference type="Proteomes" id="UP000248214">
    <property type="component" value="Unassembled WGS sequence"/>
</dbReference>
<dbReference type="EMBL" id="PDOD01000002">
    <property type="protein sequence ID" value="PYZ93671.1"/>
    <property type="molecule type" value="Genomic_DNA"/>
</dbReference>
<keyword evidence="2" id="KW-1185">Reference proteome</keyword>
<name>A0A323TFE8_9BACI</name>
<reference evidence="1 2" key="1">
    <citation type="submission" date="2017-10" db="EMBL/GenBank/DDBJ databases">
        <title>Bacillus sp. nov., a halophilic bacterium isolated from a Keqin Lake.</title>
        <authorList>
            <person name="Wang H."/>
        </authorList>
    </citation>
    <scope>NUCLEOTIDE SEQUENCE [LARGE SCALE GENOMIC DNA]</scope>
    <source>
        <strain evidence="1 2">KQ-12</strain>
    </source>
</reference>
<dbReference type="AlphaFoldDB" id="A0A323TFE8"/>
<evidence type="ECO:0000313" key="1">
    <source>
        <dbReference type="EMBL" id="PYZ93671.1"/>
    </source>
</evidence>
<gene>
    <name evidence="1" type="ORF">CR194_10965</name>
</gene>
<accession>A0A323TFE8</accession>
<dbReference type="OrthoDB" id="2878879at2"/>
<dbReference type="RefSeq" id="WP_110609703.1">
    <property type="nucleotide sequence ID" value="NZ_PDOD01000002.1"/>
</dbReference>